<evidence type="ECO:0000313" key="4">
    <source>
        <dbReference type="Proteomes" id="UP000199452"/>
    </source>
</evidence>
<dbReference type="InterPro" id="IPR039448">
    <property type="entry name" value="Beta_helix"/>
</dbReference>
<dbReference type="OrthoDB" id="1111178at2"/>
<dbReference type="AlphaFoldDB" id="A0A1G6GT48"/>
<dbReference type="PROSITE" id="PS51257">
    <property type="entry name" value="PROKAR_LIPOPROTEIN"/>
    <property type="match status" value="1"/>
</dbReference>
<reference evidence="3 4" key="1">
    <citation type="submission" date="2016-09" db="EMBL/GenBank/DDBJ databases">
        <authorList>
            <person name="Capua I."/>
            <person name="De Benedictis P."/>
            <person name="Joannis T."/>
            <person name="Lombin L.H."/>
            <person name="Cattoli G."/>
        </authorList>
    </citation>
    <scope>NUCLEOTIDE SEQUENCE [LARGE SCALE GENOMIC DNA]</scope>
    <source>
        <strain evidence="3 4">A7P-90m</strain>
    </source>
</reference>
<feature type="signal peptide" evidence="1">
    <location>
        <begin position="1"/>
        <end position="19"/>
    </location>
</feature>
<evidence type="ECO:0000256" key="1">
    <source>
        <dbReference type="SAM" id="SignalP"/>
    </source>
</evidence>
<keyword evidence="1" id="KW-0732">Signal</keyword>
<dbReference type="RefSeq" id="WP_125869724.1">
    <property type="nucleotide sequence ID" value="NZ_FMYP01000003.1"/>
</dbReference>
<accession>A0A1G6GT48</accession>
<dbReference type="Gene3D" id="2.60.40.10">
    <property type="entry name" value="Immunoglobulins"/>
    <property type="match status" value="1"/>
</dbReference>
<feature type="chain" id="PRO_5011562700" evidence="1">
    <location>
        <begin position="20"/>
        <end position="477"/>
    </location>
</feature>
<dbReference type="SUPFAM" id="SSF51126">
    <property type="entry name" value="Pectin lyase-like"/>
    <property type="match status" value="1"/>
</dbReference>
<sequence length="477" mass="52850">MRFLFIAATFLFFFFLACQKDEISHSASDRLLFSRDTVMFDTVFTTVGSATARFKVYNKGSQRVNISDVTLSGGSFSSFRINIDGEPGPKIQNLEMAAGDSIYVFVNVTVDPQGSDSPLAIEDSILFNLNGNLQSIKLLAWGQDVVLLNTSVIATQVFTANKPYLIYGDVVVSAGANLTIEAGARFYFHNNSRLYVDGSLKANGTEENPISFQGDRLEDFYATKAGQWGGLYFRPGSYGNLLNWVNIKNAVNGVQVDTFAVANTPTLIIQNSRVENMSAIGLLARGAIVRASNCLFANCGQATVALVYGGNYEFVHCTLANYWGTYYSRKYPQLWLNNYYITTMGGASTMVARDLDRADFVNCIVYGSMSNEVWVDNSYYGTTSPSKMNYTFENSIVRIPSGTEFTLPHYSGVKREDPKFADIVKFSYLLDTLSPAKDFGRLDYGELYPVDLKGESRIADSHPDAGAFERIEKPSRR</sequence>
<dbReference type="Proteomes" id="UP000199452">
    <property type="component" value="Unassembled WGS sequence"/>
</dbReference>
<evidence type="ECO:0000313" key="3">
    <source>
        <dbReference type="EMBL" id="SDB84346.1"/>
    </source>
</evidence>
<dbReference type="EMBL" id="FMYP01000003">
    <property type="protein sequence ID" value="SDB84346.1"/>
    <property type="molecule type" value="Genomic_DNA"/>
</dbReference>
<gene>
    <name evidence="3" type="ORF">SAMN05216323_100339</name>
</gene>
<dbReference type="STRING" id="1640674.SAMN05216323_100339"/>
<protein>
    <submittedName>
        <fullName evidence="3">Right handed beta helix region</fullName>
    </submittedName>
</protein>
<feature type="domain" description="Right handed beta helix" evidence="2">
    <location>
        <begin position="170"/>
        <end position="318"/>
    </location>
</feature>
<organism evidence="3 4">
    <name type="scientific">Williamwhitmania taraxaci</name>
    <dbReference type="NCBI Taxonomy" id="1640674"/>
    <lineage>
        <taxon>Bacteria</taxon>
        <taxon>Pseudomonadati</taxon>
        <taxon>Bacteroidota</taxon>
        <taxon>Bacteroidia</taxon>
        <taxon>Bacteroidales</taxon>
        <taxon>Williamwhitmaniaceae</taxon>
        <taxon>Williamwhitmania</taxon>
    </lineage>
</organism>
<proteinExistence type="predicted"/>
<name>A0A1G6GT48_9BACT</name>
<evidence type="ECO:0000259" key="2">
    <source>
        <dbReference type="Pfam" id="PF13229"/>
    </source>
</evidence>
<keyword evidence="4" id="KW-1185">Reference proteome</keyword>
<dbReference type="InterPro" id="IPR011050">
    <property type="entry name" value="Pectin_lyase_fold/virulence"/>
</dbReference>
<dbReference type="Pfam" id="PF13229">
    <property type="entry name" value="Beta_helix"/>
    <property type="match status" value="1"/>
</dbReference>
<dbReference type="InterPro" id="IPR013783">
    <property type="entry name" value="Ig-like_fold"/>
</dbReference>